<accession>A0A1W5ZR16</accession>
<name>A0A1W5ZR16_9BACI</name>
<dbReference type="PIRSF" id="PIRSF016789">
    <property type="entry name" value="DUF454"/>
    <property type="match status" value="1"/>
</dbReference>
<keyword evidence="1" id="KW-1133">Transmembrane helix</keyword>
<keyword evidence="1" id="KW-0812">Transmembrane</keyword>
<gene>
    <name evidence="2" type="ORF">HM131_02330</name>
</gene>
<evidence type="ECO:0000313" key="2">
    <source>
        <dbReference type="EMBL" id="ARI75735.1"/>
    </source>
</evidence>
<dbReference type="PANTHER" id="PTHR35813">
    <property type="entry name" value="INNER MEMBRANE PROTEIN YBAN"/>
    <property type="match status" value="1"/>
</dbReference>
<dbReference type="InterPro" id="IPR007401">
    <property type="entry name" value="DUF454"/>
</dbReference>
<proteinExistence type="predicted"/>
<organism evidence="2 3">
    <name type="scientific">Halobacillus mangrovi</name>
    <dbReference type="NCBI Taxonomy" id="402384"/>
    <lineage>
        <taxon>Bacteria</taxon>
        <taxon>Bacillati</taxon>
        <taxon>Bacillota</taxon>
        <taxon>Bacilli</taxon>
        <taxon>Bacillales</taxon>
        <taxon>Bacillaceae</taxon>
        <taxon>Halobacillus</taxon>
    </lineage>
</organism>
<dbReference type="Proteomes" id="UP000192527">
    <property type="component" value="Chromosome"/>
</dbReference>
<feature type="transmembrane region" description="Helical" evidence="1">
    <location>
        <begin position="7"/>
        <end position="28"/>
    </location>
</feature>
<dbReference type="GO" id="GO:0005886">
    <property type="term" value="C:plasma membrane"/>
    <property type="evidence" value="ECO:0007669"/>
    <property type="project" value="TreeGrafter"/>
</dbReference>
<keyword evidence="3" id="KW-1185">Reference proteome</keyword>
<sequence length="129" mass="14550">MKQFVKVLLIIIGSISLGLGVLGIVLPLVPTTPFLLLTAACYVRSSDRLYNWLMTNKWFGSYIRNYKAGKGIPIKAKISVLVMIWFSFLFSAFYIASNIFLKIGFIFGACFFTVVIYMTKTLKPEDDEA</sequence>
<dbReference type="PANTHER" id="PTHR35813:SF1">
    <property type="entry name" value="INNER MEMBRANE PROTEIN YBAN"/>
    <property type="match status" value="1"/>
</dbReference>
<feature type="transmembrane region" description="Helical" evidence="1">
    <location>
        <begin position="74"/>
        <end position="93"/>
    </location>
</feature>
<reference evidence="2 3" key="1">
    <citation type="submission" date="2017-04" db="EMBL/GenBank/DDBJ databases">
        <title>The whole genome sequencing and assembly of Halobacillus mangrovi strain.</title>
        <authorList>
            <person name="Lee S.-J."/>
            <person name="Park M.-K."/>
            <person name="Kim J.-Y."/>
            <person name="Lee Y.-J."/>
            <person name="Yi H."/>
            <person name="Bahn Y.-S."/>
            <person name="Kim J.F."/>
            <person name="Lee D.-W."/>
        </authorList>
    </citation>
    <scope>NUCLEOTIDE SEQUENCE [LARGE SCALE GENOMIC DNA]</scope>
    <source>
        <strain evidence="2 3">KTB 131</strain>
    </source>
</reference>
<feature type="transmembrane region" description="Helical" evidence="1">
    <location>
        <begin position="99"/>
        <end position="118"/>
    </location>
</feature>
<dbReference type="AlphaFoldDB" id="A0A1W5ZR16"/>
<dbReference type="RefSeq" id="WP_085027556.1">
    <property type="nucleotide sequence ID" value="NZ_CP020772.1"/>
</dbReference>
<evidence type="ECO:0000313" key="3">
    <source>
        <dbReference type="Proteomes" id="UP000192527"/>
    </source>
</evidence>
<evidence type="ECO:0000256" key="1">
    <source>
        <dbReference type="SAM" id="Phobius"/>
    </source>
</evidence>
<evidence type="ECO:0008006" key="4">
    <source>
        <dbReference type="Google" id="ProtNLM"/>
    </source>
</evidence>
<dbReference type="Pfam" id="PF04304">
    <property type="entry name" value="DUF454"/>
    <property type="match status" value="1"/>
</dbReference>
<dbReference type="KEGG" id="hmn:HM131_02330"/>
<protein>
    <recommendedName>
        <fullName evidence="4">DUF454 domain-containing protein</fullName>
    </recommendedName>
</protein>
<dbReference type="OrthoDB" id="345900at2"/>
<keyword evidence="1" id="KW-0472">Membrane</keyword>
<dbReference type="EMBL" id="CP020772">
    <property type="protein sequence ID" value="ARI75735.1"/>
    <property type="molecule type" value="Genomic_DNA"/>
</dbReference>